<dbReference type="SUPFAM" id="SSF82829">
    <property type="entry name" value="MesJ substrate recognition domain-like"/>
    <property type="match status" value="1"/>
</dbReference>
<comment type="catalytic activity">
    <reaction evidence="7 8">
        <text>cytidine(34) in tRNA(Ile2) + L-lysine + ATP = lysidine(34) in tRNA(Ile2) + AMP + diphosphate + H(+)</text>
        <dbReference type="Rhea" id="RHEA:43744"/>
        <dbReference type="Rhea" id="RHEA-COMP:10625"/>
        <dbReference type="Rhea" id="RHEA-COMP:10670"/>
        <dbReference type="ChEBI" id="CHEBI:15378"/>
        <dbReference type="ChEBI" id="CHEBI:30616"/>
        <dbReference type="ChEBI" id="CHEBI:32551"/>
        <dbReference type="ChEBI" id="CHEBI:33019"/>
        <dbReference type="ChEBI" id="CHEBI:82748"/>
        <dbReference type="ChEBI" id="CHEBI:83665"/>
        <dbReference type="ChEBI" id="CHEBI:456215"/>
        <dbReference type="EC" id="6.3.4.19"/>
    </reaction>
</comment>
<dbReference type="STRING" id="766136.BHF68_11795"/>
<dbReference type="Proteomes" id="UP000094296">
    <property type="component" value="Unassembled WGS sequence"/>
</dbReference>
<protein>
    <recommendedName>
        <fullName evidence="8">tRNA(Ile)-lysidine synthase</fullName>
        <ecNumber evidence="8">6.3.4.19</ecNumber>
    </recommendedName>
    <alternativeName>
        <fullName evidence="8">tRNA(Ile)-2-lysyl-cytidine synthase</fullName>
    </alternativeName>
    <alternativeName>
        <fullName evidence="8">tRNA(Ile)-lysidine synthetase</fullName>
    </alternativeName>
</protein>
<dbReference type="GO" id="GO:0006400">
    <property type="term" value="P:tRNA modification"/>
    <property type="evidence" value="ECO:0007669"/>
    <property type="project" value="UniProtKB-UniRule"/>
</dbReference>
<dbReference type="RefSeq" id="WP_069644340.1">
    <property type="nucleotide sequence ID" value="NZ_MIJE01000035.1"/>
</dbReference>
<evidence type="ECO:0000256" key="3">
    <source>
        <dbReference type="ARBA" id="ARBA00022598"/>
    </source>
</evidence>
<dbReference type="GO" id="GO:0005524">
    <property type="term" value="F:ATP binding"/>
    <property type="evidence" value="ECO:0007669"/>
    <property type="project" value="UniProtKB-UniRule"/>
</dbReference>
<evidence type="ECO:0000259" key="9">
    <source>
        <dbReference type="SMART" id="SM00977"/>
    </source>
</evidence>
<feature type="binding site" evidence="8">
    <location>
        <begin position="26"/>
        <end position="31"/>
    </location>
    <ligand>
        <name>ATP</name>
        <dbReference type="ChEBI" id="CHEBI:30616"/>
    </ligand>
</feature>
<dbReference type="SUPFAM" id="SSF56037">
    <property type="entry name" value="PheT/TilS domain"/>
    <property type="match status" value="1"/>
</dbReference>
<evidence type="ECO:0000313" key="10">
    <source>
        <dbReference type="EMBL" id="OEF95774.1"/>
    </source>
</evidence>
<gene>
    <name evidence="8" type="primary">tilS</name>
    <name evidence="10" type="ORF">BHF68_11795</name>
</gene>
<reference evidence="10 11" key="1">
    <citation type="submission" date="2016-09" db="EMBL/GenBank/DDBJ databases">
        <title>Draft genome sequence for the type strain of Desulfuribacillus alkaliarsenatis AHT28, an obligately anaerobic, sulfidogenic bacterium isolated from Russian soda lake sediments.</title>
        <authorList>
            <person name="Abin C.A."/>
            <person name="Hollibaugh J.T."/>
        </authorList>
    </citation>
    <scope>NUCLEOTIDE SEQUENCE [LARGE SCALE GENOMIC DNA]</scope>
    <source>
        <strain evidence="10 11">AHT28</strain>
    </source>
</reference>
<dbReference type="InterPro" id="IPR012796">
    <property type="entry name" value="Lysidine-tRNA-synth_C"/>
</dbReference>
<dbReference type="InterPro" id="IPR012795">
    <property type="entry name" value="tRNA_Ile_lys_synt_N"/>
</dbReference>
<dbReference type="PANTHER" id="PTHR43033:SF1">
    <property type="entry name" value="TRNA(ILE)-LYSIDINE SYNTHASE-RELATED"/>
    <property type="match status" value="1"/>
</dbReference>
<evidence type="ECO:0000256" key="7">
    <source>
        <dbReference type="ARBA" id="ARBA00048539"/>
    </source>
</evidence>
<sequence>MEQNLLSTIRNNILELKDKTLIVGVSGGPDSIALLDCLARLRTELNLTCIVAHLEHGFRGQVSKDDAAYVQRFAEERELIFRMKAVNMPKIVQEEHGSAQELAREQRYQWFTELSEEYKTPYIVLGHHQDDQIETVLMRIIRGTSPAGLAGIEGRTKRDRIIIIRPLLNIEKQQLEEYCVSAGITPRLDASNADNHYLRNKIRNCLLPQLTKEYNDNTKQALLNLSDLAREDDLYFQKIAEKEVKNVLVNVIANEQYHLNRYKMVNMHIALQRRVLLLILYYLKKETRFQKKHIDSIIAWITAKESGGLMQLPAGILVSREAESIIIYKEREELTPLKMQKLNLGKNLLSNGSIIELAVSICESGNRYKNTVNTVYFDKNELPAGSLFCRSRKDGDRMTIFGMNGSKKVKDILIDAKVPSYEREQIPVVVSEDEILWLAGVRRSNVAPVTSKTKEVVMIQYIDN</sequence>
<keyword evidence="11" id="KW-1185">Reference proteome</keyword>
<keyword evidence="6 8" id="KW-0067">ATP-binding</keyword>
<evidence type="ECO:0000256" key="4">
    <source>
        <dbReference type="ARBA" id="ARBA00022694"/>
    </source>
</evidence>
<evidence type="ECO:0000313" key="11">
    <source>
        <dbReference type="Proteomes" id="UP000094296"/>
    </source>
</evidence>
<dbReference type="Pfam" id="PF01171">
    <property type="entry name" value="ATP_bind_3"/>
    <property type="match status" value="1"/>
</dbReference>
<dbReference type="NCBIfam" id="TIGR02433">
    <property type="entry name" value="lysidine_TilS_C"/>
    <property type="match status" value="1"/>
</dbReference>
<comment type="domain">
    <text evidence="8">The N-terminal region contains the highly conserved SGGXDS motif, predicted to be a P-loop motif involved in ATP binding.</text>
</comment>
<dbReference type="Pfam" id="PF11734">
    <property type="entry name" value="TilS_C"/>
    <property type="match status" value="1"/>
</dbReference>
<dbReference type="EMBL" id="MIJE01000035">
    <property type="protein sequence ID" value="OEF95774.1"/>
    <property type="molecule type" value="Genomic_DNA"/>
</dbReference>
<dbReference type="GO" id="GO:0032267">
    <property type="term" value="F:tRNA(Ile)-lysidine synthase activity"/>
    <property type="evidence" value="ECO:0007669"/>
    <property type="project" value="UniProtKB-EC"/>
</dbReference>
<dbReference type="EC" id="6.3.4.19" evidence="8"/>
<dbReference type="InterPro" id="IPR012094">
    <property type="entry name" value="tRNA_Ile_lys_synt"/>
</dbReference>
<keyword evidence="2 8" id="KW-0963">Cytoplasm</keyword>
<dbReference type="GO" id="GO:0005737">
    <property type="term" value="C:cytoplasm"/>
    <property type="evidence" value="ECO:0007669"/>
    <property type="project" value="UniProtKB-SubCell"/>
</dbReference>
<keyword evidence="4 8" id="KW-0819">tRNA processing</keyword>
<dbReference type="InterPro" id="IPR014729">
    <property type="entry name" value="Rossmann-like_a/b/a_fold"/>
</dbReference>
<comment type="subcellular location">
    <subcellularLocation>
        <location evidence="1 8">Cytoplasm</location>
    </subcellularLocation>
</comment>
<dbReference type="AlphaFoldDB" id="A0A1E5FYX4"/>
<dbReference type="CDD" id="cd01992">
    <property type="entry name" value="TilS_N"/>
    <property type="match status" value="1"/>
</dbReference>
<comment type="similarity">
    <text evidence="8">Belongs to the tRNA(Ile)-lysidine synthase family.</text>
</comment>
<keyword evidence="5 8" id="KW-0547">Nucleotide-binding</keyword>
<dbReference type="HAMAP" id="MF_01161">
    <property type="entry name" value="tRNA_Ile_lys_synt"/>
    <property type="match status" value="1"/>
</dbReference>
<dbReference type="SUPFAM" id="SSF52402">
    <property type="entry name" value="Adenine nucleotide alpha hydrolases-like"/>
    <property type="match status" value="1"/>
</dbReference>
<dbReference type="NCBIfam" id="TIGR02432">
    <property type="entry name" value="lysidine_TilS_N"/>
    <property type="match status" value="1"/>
</dbReference>
<comment type="caution">
    <text evidence="10">The sequence shown here is derived from an EMBL/GenBank/DDBJ whole genome shotgun (WGS) entry which is preliminary data.</text>
</comment>
<dbReference type="Gene3D" id="3.30.465.60">
    <property type="match status" value="1"/>
</dbReference>
<evidence type="ECO:0000256" key="8">
    <source>
        <dbReference type="HAMAP-Rule" id="MF_01161"/>
    </source>
</evidence>
<dbReference type="InterPro" id="IPR011063">
    <property type="entry name" value="TilS/TtcA_N"/>
</dbReference>
<name>A0A1E5FYX4_9FIRM</name>
<dbReference type="Gene3D" id="3.40.50.620">
    <property type="entry name" value="HUPs"/>
    <property type="match status" value="1"/>
</dbReference>
<dbReference type="OrthoDB" id="9807403at2"/>
<keyword evidence="3 8" id="KW-0436">Ligase</keyword>
<evidence type="ECO:0000256" key="6">
    <source>
        <dbReference type="ARBA" id="ARBA00022840"/>
    </source>
</evidence>
<comment type="function">
    <text evidence="8">Ligates lysine onto the cytidine present at position 34 of the AUA codon-specific tRNA(Ile) that contains the anticodon CAU, in an ATP-dependent manner. Cytidine is converted to lysidine, thus changing the amino acid specificity of the tRNA from methionine to isoleucine.</text>
</comment>
<dbReference type="SMART" id="SM00977">
    <property type="entry name" value="TilS_C"/>
    <property type="match status" value="1"/>
</dbReference>
<proteinExistence type="inferred from homology"/>
<organism evidence="10 11">
    <name type="scientific">Desulfuribacillus alkaliarsenatis</name>
    <dbReference type="NCBI Taxonomy" id="766136"/>
    <lineage>
        <taxon>Bacteria</taxon>
        <taxon>Bacillati</taxon>
        <taxon>Bacillota</taxon>
        <taxon>Desulfuribacillia</taxon>
        <taxon>Desulfuribacillales</taxon>
        <taxon>Desulfuribacillaceae</taxon>
        <taxon>Desulfuribacillus</taxon>
    </lineage>
</organism>
<feature type="domain" description="Lysidine-tRNA(Ile) synthetase C-terminal" evidence="9">
    <location>
        <begin position="387"/>
        <end position="459"/>
    </location>
</feature>
<dbReference type="PANTHER" id="PTHR43033">
    <property type="entry name" value="TRNA(ILE)-LYSIDINE SYNTHASE-RELATED"/>
    <property type="match status" value="1"/>
</dbReference>
<evidence type="ECO:0000256" key="2">
    <source>
        <dbReference type="ARBA" id="ARBA00022490"/>
    </source>
</evidence>
<evidence type="ECO:0000256" key="1">
    <source>
        <dbReference type="ARBA" id="ARBA00004496"/>
    </source>
</evidence>
<evidence type="ECO:0000256" key="5">
    <source>
        <dbReference type="ARBA" id="ARBA00022741"/>
    </source>
</evidence>
<accession>A0A1E5FYX4</accession>